<dbReference type="Proteomes" id="UP000593836">
    <property type="component" value="Chromosome"/>
</dbReference>
<dbReference type="InterPro" id="IPR006683">
    <property type="entry name" value="Thioestr_dom"/>
</dbReference>
<name>A0A7S7M104_9BACT</name>
<dbReference type="AlphaFoldDB" id="A0A7S7M104"/>
<dbReference type="PANTHER" id="PTHR11049">
    <property type="entry name" value="ACYL COENZYME A THIOESTER HYDROLASE"/>
    <property type="match status" value="1"/>
</dbReference>
<keyword evidence="6" id="KW-1185">Reference proteome</keyword>
<dbReference type="GO" id="GO:0005829">
    <property type="term" value="C:cytosol"/>
    <property type="evidence" value="ECO:0007669"/>
    <property type="project" value="TreeGrafter"/>
</dbReference>
<dbReference type="PROSITE" id="PS51770">
    <property type="entry name" value="HOTDOG_ACOT"/>
    <property type="match status" value="1"/>
</dbReference>
<evidence type="ECO:0000256" key="1">
    <source>
        <dbReference type="ARBA" id="ARBA00010458"/>
    </source>
</evidence>
<dbReference type="GO" id="GO:0009062">
    <property type="term" value="P:fatty acid catabolic process"/>
    <property type="evidence" value="ECO:0007669"/>
    <property type="project" value="TreeGrafter"/>
</dbReference>
<dbReference type="PANTHER" id="PTHR11049:SF5">
    <property type="entry name" value="ACYL-COA THIOESTER HYDROLASE YCIA"/>
    <property type="match status" value="1"/>
</dbReference>
<organism evidence="5 6">
    <name type="scientific">Candidatus Sulfurimonas marisnigri</name>
    <dbReference type="NCBI Taxonomy" id="2740405"/>
    <lineage>
        <taxon>Bacteria</taxon>
        <taxon>Pseudomonadati</taxon>
        <taxon>Campylobacterota</taxon>
        <taxon>Epsilonproteobacteria</taxon>
        <taxon>Campylobacterales</taxon>
        <taxon>Sulfurimonadaceae</taxon>
        <taxon>Sulfurimonas</taxon>
    </lineage>
</organism>
<dbReference type="InterPro" id="IPR033120">
    <property type="entry name" value="HOTDOG_ACOT"/>
</dbReference>
<dbReference type="EMBL" id="CP054493">
    <property type="protein sequence ID" value="QOY55146.1"/>
    <property type="molecule type" value="Genomic_DNA"/>
</dbReference>
<comment type="similarity">
    <text evidence="1">Belongs to the acyl coenzyme A hydrolase family.</text>
</comment>
<keyword evidence="2 3" id="KW-0378">Hydrolase</keyword>
<dbReference type="KEGG" id="smas:HUE87_02590"/>
<dbReference type="GO" id="GO:0052816">
    <property type="term" value="F:long-chain fatty acyl-CoA hydrolase activity"/>
    <property type="evidence" value="ECO:0007669"/>
    <property type="project" value="TreeGrafter"/>
</dbReference>
<proteinExistence type="inferred from homology"/>
<dbReference type="CDD" id="cd03442">
    <property type="entry name" value="BFIT_BACH"/>
    <property type="match status" value="1"/>
</dbReference>
<feature type="domain" description="HotDog ACOT-type" evidence="4">
    <location>
        <begin position="1"/>
        <end position="112"/>
    </location>
</feature>
<evidence type="ECO:0000313" key="5">
    <source>
        <dbReference type="EMBL" id="QOY55146.1"/>
    </source>
</evidence>
<gene>
    <name evidence="5" type="ORF">HUE87_02590</name>
</gene>
<sequence length="134" mass="15026">MKQISLRGRAYPSDLNHSGTVFGGWIMAKMDKAASIAVEDIVNSGAVTISVTDLHFLKPIRNGDIVTIYTEIIKVGNTSIQINVNVMVRCKQSHEEYSVTNAIFTFVTLNEDRKPINVRDVIRDDINDYVKELL</sequence>
<dbReference type="Pfam" id="PF03061">
    <property type="entry name" value="4HBT"/>
    <property type="match status" value="1"/>
</dbReference>
<dbReference type="Gene3D" id="3.10.129.10">
    <property type="entry name" value="Hotdog Thioesterase"/>
    <property type="match status" value="1"/>
</dbReference>
<dbReference type="InterPro" id="IPR040170">
    <property type="entry name" value="Cytosol_ACT"/>
</dbReference>
<evidence type="ECO:0000259" key="4">
    <source>
        <dbReference type="PROSITE" id="PS51770"/>
    </source>
</evidence>
<dbReference type="InterPro" id="IPR029069">
    <property type="entry name" value="HotDog_dom_sf"/>
</dbReference>
<reference evidence="5 6" key="1">
    <citation type="submission" date="2020-05" db="EMBL/GenBank/DDBJ databases">
        <title>Sulfurimonas marisnigri, sp. nov., and Sulfurimonas baltica, sp. nov., manganese oxide reducing chemolithoautotrophs of the class Epsilonproteobacteria isolated from the pelagic redoxclines of the Black and Baltic Seas and emended description of the genus Sulfurimonas.</title>
        <authorList>
            <person name="Henkel J.V."/>
            <person name="Laudan C."/>
            <person name="Werner J."/>
            <person name="Neu T."/>
            <person name="Plewe S."/>
            <person name="Sproer C."/>
            <person name="Bunk B."/>
            <person name="Schulz-Vogt H.N."/>
        </authorList>
    </citation>
    <scope>NUCLEOTIDE SEQUENCE [LARGE SCALE GENOMIC DNA]</scope>
    <source>
        <strain evidence="5 6">SoZ1</strain>
    </source>
</reference>
<evidence type="ECO:0000256" key="2">
    <source>
        <dbReference type="ARBA" id="ARBA00022801"/>
    </source>
</evidence>
<evidence type="ECO:0000256" key="3">
    <source>
        <dbReference type="PROSITE-ProRule" id="PRU01106"/>
    </source>
</evidence>
<dbReference type="RefSeq" id="WP_194367188.1">
    <property type="nucleotide sequence ID" value="NZ_CP054493.1"/>
</dbReference>
<protein>
    <submittedName>
        <fullName evidence="5">Acyl-CoA thioesterase</fullName>
    </submittedName>
</protein>
<evidence type="ECO:0000313" key="6">
    <source>
        <dbReference type="Proteomes" id="UP000593836"/>
    </source>
</evidence>
<dbReference type="GO" id="GO:0006637">
    <property type="term" value="P:acyl-CoA metabolic process"/>
    <property type="evidence" value="ECO:0007669"/>
    <property type="project" value="TreeGrafter"/>
</dbReference>
<dbReference type="SUPFAM" id="SSF54637">
    <property type="entry name" value="Thioesterase/thiol ester dehydrase-isomerase"/>
    <property type="match status" value="1"/>
</dbReference>
<accession>A0A7S7M104</accession>